<dbReference type="SUPFAM" id="SSF56349">
    <property type="entry name" value="DNA breaking-rejoining enzymes"/>
    <property type="match status" value="1"/>
</dbReference>
<keyword evidence="1" id="KW-0233">DNA recombination</keyword>
<protein>
    <submittedName>
        <fullName evidence="3">Phage integrase family protein</fullName>
    </submittedName>
</protein>
<dbReference type="InterPro" id="IPR013762">
    <property type="entry name" value="Integrase-like_cat_sf"/>
</dbReference>
<dbReference type="InterPro" id="IPR011010">
    <property type="entry name" value="DNA_brk_join_enz"/>
</dbReference>
<sequence length="198" mass="23175">MGFLTGAYILDEIARIAPFKVWLGIKWLCTYIAIRPGELVQIREQDIDTENRYIYIHHSKTGGTKPVPMLDEDVELFKQLNPCFPRSFFFRHDIGKGGVKKGQRYGEKFFYKWWKRACDNLRVEGVDLYGGTRHSSAVALRQHFSPEQIRQGTMHQTNKAFERYYRVGADDIRTIYQESSRTTIDSQKKIKKLIGFKN</sequence>
<dbReference type="Proteomes" id="UP000184603">
    <property type="component" value="Unassembled WGS sequence"/>
</dbReference>
<evidence type="ECO:0000313" key="4">
    <source>
        <dbReference type="Proteomes" id="UP000184603"/>
    </source>
</evidence>
<keyword evidence="4" id="KW-1185">Reference proteome</keyword>
<dbReference type="Pfam" id="PF00589">
    <property type="entry name" value="Phage_integrase"/>
    <property type="match status" value="1"/>
</dbReference>
<dbReference type="GO" id="GO:0006310">
    <property type="term" value="P:DNA recombination"/>
    <property type="evidence" value="ECO:0007669"/>
    <property type="project" value="UniProtKB-KW"/>
</dbReference>
<dbReference type="RefSeq" id="WP_073617350.1">
    <property type="nucleotide sequence ID" value="NZ_FRFE01000086.1"/>
</dbReference>
<organism evidence="3 4">
    <name type="scientific">Desulfopila aestuarii DSM 18488</name>
    <dbReference type="NCBI Taxonomy" id="1121416"/>
    <lineage>
        <taxon>Bacteria</taxon>
        <taxon>Pseudomonadati</taxon>
        <taxon>Thermodesulfobacteriota</taxon>
        <taxon>Desulfobulbia</taxon>
        <taxon>Desulfobulbales</taxon>
        <taxon>Desulfocapsaceae</taxon>
        <taxon>Desulfopila</taxon>
    </lineage>
</organism>
<dbReference type="InterPro" id="IPR002104">
    <property type="entry name" value="Integrase_catalytic"/>
</dbReference>
<gene>
    <name evidence="3" type="ORF">SAMN02745220_05349</name>
</gene>
<evidence type="ECO:0000259" key="2">
    <source>
        <dbReference type="Pfam" id="PF00589"/>
    </source>
</evidence>
<accession>A0A1M7YMT2</accession>
<dbReference type="GO" id="GO:0015074">
    <property type="term" value="P:DNA integration"/>
    <property type="evidence" value="ECO:0007669"/>
    <property type="project" value="InterPro"/>
</dbReference>
<dbReference type="EMBL" id="FRFE01000086">
    <property type="protein sequence ID" value="SHO53878.1"/>
    <property type="molecule type" value="Genomic_DNA"/>
</dbReference>
<feature type="domain" description="Tyr recombinase" evidence="2">
    <location>
        <begin position="29"/>
        <end position="165"/>
    </location>
</feature>
<dbReference type="Gene3D" id="1.10.443.10">
    <property type="entry name" value="Intergrase catalytic core"/>
    <property type="match status" value="1"/>
</dbReference>
<proteinExistence type="predicted"/>
<dbReference type="GO" id="GO:0003677">
    <property type="term" value="F:DNA binding"/>
    <property type="evidence" value="ECO:0007669"/>
    <property type="project" value="InterPro"/>
</dbReference>
<evidence type="ECO:0000256" key="1">
    <source>
        <dbReference type="ARBA" id="ARBA00023172"/>
    </source>
</evidence>
<name>A0A1M7YMT2_9BACT</name>
<dbReference type="AlphaFoldDB" id="A0A1M7YMT2"/>
<dbReference type="OrthoDB" id="5414791at2"/>
<reference evidence="3 4" key="1">
    <citation type="submission" date="2016-12" db="EMBL/GenBank/DDBJ databases">
        <authorList>
            <person name="Song W.-J."/>
            <person name="Kurnit D.M."/>
        </authorList>
    </citation>
    <scope>NUCLEOTIDE SEQUENCE [LARGE SCALE GENOMIC DNA]</scope>
    <source>
        <strain evidence="3 4">DSM 18488</strain>
    </source>
</reference>
<evidence type="ECO:0000313" key="3">
    <source>
        <dbReference type="EMBL" id="SHO53878.1"/>
    </source>
</evidence>